<dbReference type="InterPro" id="IPR036761">
    <property type="entry name" value="TTHA0802/YceI-like_sf"/>
</dbReference>
<protein>
    <submittedName>
        <fullName evidence="2">Polyisoprenoid-binding protein</fullName>
    </submittedName>
</protein>
<dbReference type="InterPro" id="IPR007372">
    <property type="entry name" value="Lipid/polyisoprenoid-bd_YceI"/>
</dbReference>
<dbReference type="AlphaFoldDB" id="A0A7V5CUL5"/>
<evidence type="ECO:0000313" key="2">
    <source>
        <dbReference type="EMBL" id="HGY95220.1"/>
    </source>
</evidence>
<dbReference type="Gene3D" id="2.40.128.110">
    <property type="entry name" value="Lipid/polyisoprenoid-binding, YceI-like"/>
    <property type="match status" value="1"/>
</dbReference>
<dbReference type="EMBL" id="DTKL01000070">
    <property type="protein sequence ID" value="HGY95220.1"/>
    <property type="molecule type" value="Genomic_DNA"/>
</dbReference>
<gene>
    <name evidence="2" type="ORF">ENW50_11135</name>
</gene>
<dbReference type="SUPFAM" id="SSF101874">
    <property type="entry name" value="YceI-like"/>
    <property type="match status" value="1"/>
</dbReference>
<organism evidence="2">
    <name type="scientific">Acidobacterium capsulatum</name>
    <dbReference type="NCBI Taxonomy" id="33075"/>
    <lineage>
        <taxon>Bacteria</taxon>
        <taxon>Pseudomonadati</taxon>
        <taxon>Acidobacteriota</taxon>
        <taxon>Terriglobia</taxon>
        <taxon>Terriglobales</taxon>
        <taxon>Acidobacteriaceae</taxon>
        <taxon>Acidobacterium</taxon>
    </lineage>
</organism>
<dbReference type="PANTHER" id="PTHR34406">
    <property type="entry name" value="PROTEIN YCEI"/>
    <property type="match status" value="1"/>
</dbReference>
<dbReference type="SMART" id="SM00867">
    <property type="entry name" value="YceI"/>
    <property type="match status" value="1"/>
</dbReference>
<dbReference type="PANTHER" id="PTHR34406:SF1">
    <property type="entry name" value="PROTEIN YCEI"/>
    <property type="match status" value="1"/>
</dbReference>
<comment type="caution">
    <text evidence="2">The sequence shown here is derived from an EMBL/GenBank/DDBJ whole genome shotgun (WGS) entry which is preliminary data.</text>
</comment>
<dbReference type="Pfam" id="PF04264">
    <property type="entry name" value="YceI"/>
    <property type="match status" value="1"/>
</dbReference>
<accession>A0A7V5CUL5</accession>
<reference evidence="2" key="1">
    <citation type="journal article" date="2020" name="mSystems">
        <title>Genome- and Community-Level Interaction Insights into Carbon Utilization and Element Cycling Functions of Hydrothermarchaeota in Hydrothermal Sediment.</title>
        <authorList>
            <person name="Zhou Z."/>
            <person name="Liu Y."/>
            <person name="Xu W."/>
            <person name="Pan J."/>
            <person name="Luo Z.H."/>
            <person name="Li M."/>
        </authorList>
    </citation>
    <scope>NUCLEOTIDE SEQUENCE [LARGE SCALE GENOMIC DNA]</scope>
    <source>
        <strain evidence="2">SpSt-855</strain>
    </source>
</reference>
<name>A0A7V5CUL5_9BACT</name>
<evidence type="ECO:0000259" key="1">
    <source>
        <dbReference type="SMART" id="SM00867"/>
    </source>
</evidence>
<proteinExistence type="predicted"/>
<sequence>MGGAVAAYAQTTTYNIDPMHSEADFSILHMDLSHVHGQFSHITGTIVLDTKDMSKSSVQATIPIDTVDTGVSMRDKDLKGTEFFDAAKFPTMTFQSTSVTPDSDGYKVVGNLTLHGVTKPVTLQMDPLGPAINMHGQMHRGFQATTSIDRKDFGLKWNGLLPNGDEMIGDNVKITLDVEAAAK</sequence>
<feature type="domain" description="Lipid/polyisoprenoid-binding YceI-like" evidence="1">
    <location>
        <begin position="13"/>
        <end position="181"/>
    </location>
</feature>